<evidence type="ECO:0000256" key="6">
    <source>
        <dbReference type="ARBA" id="ARBA00023002"/>
    </source>
</evidence>
<keyword evidence="7" id="KW-0408">Iron</keyword>
<keyword evidence="6" id="KW-0560">Oxidoreductase</keyword>
<dbReference type="GO" id="GO:0046872">
    <property type="term" value="F:metal ion binding"/>
    <property type="evidence" value="ECO:0007669"/>
    <property type="project" value="UniProtKB-KW"/>
</dbReference>
<dbReference type="InterPro" id="IPR001041">
    <property type="entry name" value="2Fe-2S_ferredoxin-type"/>
</dbReference>
<keyword evidence="3" id="KW-0001">2Fe-2S</keyword>
<dbReference type="PROSITE" id="PS51085">
    <property type="entry name" value="2FE2S_FER_2"/>
    <property type="match status" value="1"/>
</dbReference>
<dbReference type="Gene3D" id="3.10.20.30">
    <property type="match status" value="1"/>
</dbReference>
<dbReference type="CDD" id="cd06215">
    <property type="entry name" value="FNR_iron_sulfur_binding_1"/>
    <property type="match status" value="1"/>
</dbReference>
<evidence type="ECO:0000259" key="11">
    <source>
        <dbReference type="PROSITE" id="PS51384"/>
    </source>
</evidence>
<dbReference type="InterPro" id="IPR012675">
    <property type="entry name" value="Beta-grasp_dom_sf"/>
</dbReference>
<dbReference type="InterPro" id="IPR017927">
    <property type="entry name" value="FAD-bd_FR_type"/>
</dbReference>
<keyword evidence="8" id="KW-0411">Iron-sulfur</keyword>
<dbReference type="GO" id="GO:0016491">
    <property type="term" value="F:oxidoreductase activity"/>
    <property type="evidence" value="ECO:0007669"/>
    <property type="project" value="UniProtKB-KW"/>
</dbReference>
<dbReference type="Proteomes" id="UP000188937">
    <property type="component" value="Chromosome"/>
</dbReference>
<dbReference type="Gene3D" id="2.40.30.10">
    <property type="entry name" value="Translation factors"/>
    <property type="match status" value="1"/>
</dbReference>
<dbReference type="PROSITE" id="PS51384">
    <property type="entry name" value="FAD_FR"/>
    <property type="match status" value="1"/>
</dbReference>
<sequence>MTVNGVLAELNGLASAPLWNPERDEVLVCRQVIDETHDVKTFVFSAPQARRFCYLPGQFMTFSLPCGPSGEEINRSYTLSSAPTRPDRVSITVKRVEKGPVSNWLHDTLQPGMEVKVAGPAGEFTCADSSSKKFLFLSGGSGITPMMSMSRTLMDLGGEADVVFLHSARSPDDLIFARELALMEQRWSGFRASTVCESDTPSVRWTGLRGRLVAPMLPLIAPDFLEREVYVCGPAPYMTAVRTLLADSGFDMTRHHEESFDFATLMQGELEDAFAAPEPGETTYKVNFTKSRREIECGADTNILSAARAEGMRVPASCGKGLCGTCKCKLVSGTVEMKHEGGIRQREVDMGMILICCSKPTSDVVIER</sequence>
<feature type="domain" description="2Fe-2S ferredoxin-type" evidence="10">
    <location>
        <begin position="284"/>
        <end position="368"/>
    </location>
</feature>
<reference evidence="12 13" key="1">
    <citation type="submission" date="2016-03" db="EMBL/GenBank/DDBJ databases">
        <title>Acetic acid bacteria sequencing.</title>
        <authorList>
            <person name="Brandt J."/>
            <person name="Jakob F."/>
            <person name="Vogel R.F."/>
        </authorList>
    </citation>
    <scope>NUCLEOTIDE SEQUENCE [LARGE SCALE GENOMIC DNA]</scope>
    <source>
        <strain evidence="12 13">TMW2.1153</strain>
    </source>
</reference>
<evidence type="ECO:0000256" key="3">
    <source>
        <dbReference type="ARBA" id="ARBA00022714"/>
    </source>
</evidence>
<dbReference type="InterPro" id="IPR017938">
    <property type="entry name" value="Riboflavin_synthase-like_b-brl"/>
</dbReference>
<dbReference type="SUPFAM" id="SSF54292">
    <property type="entry name" value="2Fe-2S ferredoxin-like"/>
    <property type="match status" value="1"/>
</dbReference>
<evidence type="ECO:0000256" key="1">
    <source>
        <dbReference type="ARBA" id="ARBA00001974"/>
    </source>
</evidence>
<evidence type="ECO:0000256" key="4">
    <source>
        <dbReference type="ARBA" id="ARBA00022723"/>
    </source>
</evidence>
<evidence type="ECO:0000259" key="10">
    <source>
        <dbReference type="PROSITE" id="PS51085"/>
    </source>
</evidence>
<evidence type="ECO:0000313" key="13">
    <source>
        <dbReference type="Proteomes" id="UP000188937"/>
    </source>
</evidence>
<dbReference type="InterPro" id="IPR039261">
    <property type="entry name" value="FNR_nucleotide-bd"/>
</dbReference>
<evidence type="ECO:0000256" key="9">
    <source>
        <dbReference type="ARBA" id="ARBA00061434"/>
    </source>
</evidence>
<dbReference type="Pfam" id="PF00111">
    <property type="entry name" value="Fer2"/>
    <property type="match status" value="1"/>
</dbReference>
<dbReference type="InterPro" id="IPR006058">
    <property type="entry name" value="2Fe2S_fd_BS"/>
</dbReference>
<dbReference type="OrthoDB" id="9806195at2"/>
<organism evidence="12 13">
    <name type="scientific">Acetobacter aceti</name>
    <dbReference type="NCBI Taxonomy" id="435"/>
    <lineage>
        <taxon>Bacteria</taxon>
        <taxon>Pseudomonadati</taxon>
        <taxon>Pseudomonadota</taxon>
        <taxon>Alphaproteobacteria</taxon>
        <taxon>Acetobacterales</taxon>
        <taxon>Acetobacteraceae</taxon>
        <taxon>Acetobacter</taxon>
        <taxon>Acetobacter subgen. Acetobacter</taxon>
    </lineage>
</organism>
<dbReference type="GO" id="GO:0051537">
    <property type="term" value="F:2 iron, 2 sulfur cluster binding"/>
    <property type="evidence" value="ECO:0007669"/>
    <property type="project" value="UniProtKB-KW"/>
</dbReference>
<dbReference type="PANTHER" id="PTHR47354">
    <property type="entry name" value="NADH OXIDOREDUCTASE HCR"/>
    <property type="match status" value="1"/>
</dbReference>
<dbReference type="STRING" id="435.A0U92_04500"/>
<accession>A0A1U9KEE1</accession>
<protein>
    <submittedName>
        <fullName evidence="12">Hybrid-cluster NAD(P)-dependent oxidoreductase</fullName>
    </submittedName>
</protein>
<dbReference type="PROSITE" id="PS00197">
    <property type="entry name" value="2FE2S_FER_1"/>
    <property type="match status" value="1"/>
</dbReference>
<dbReference type="SUPFAM" id="SSF52343">
    <property type="entry name" value="Ferredoxin reductase-like, C-terminal NADP-linked domain"/>
    <property type="match status" value="1"/>
</dbReference>
<dbReference type="Pfam" id="PF00175">
    <property type="entry name" value="NAD_binding_1"/>
    <property type="match status" value="1"/>
</dbReference>
<comment type="cofactor">
    <cofactor evidence="1">
        <name>FAD</name>
        <dbReference type="ChEBI" id="CHEBI:57692"/>
    </cofactor>
</comment>
<dbReference type="PANTHER" id="PTHR47354:SF6">
    <property type="entry name" value="NADH OXIDOREDUCTASE HCR"/>
    <property type="match status" value="1"/>
</dbReference>
<dbReference type="AlphaFoldDB" id="A0A1U9KEE1"/>
<dbReference type="EMBL" id="CP014692">
    <property type="protein sequence ID" value="AQS84152.1"/>
    <property type="molecule type" value="Genomic_DNA"/>
</dbReference>
<gene>
    <name evidence="12" type="ORF">A0U92_04500</name>
</gene>
<dbReference type="PRINTS" id="PR00410">
    <property type="entry name" value="PHEHYDRXLASE"/>
</dbReference>
<dbReference type="InterPro" id="IPR008333">
    <property type="entry name" value="Cbr1-like_FAD-bd_dom"/>
</dbReference>
<proteinExistence type="inferred from homology"/>
<dbReference type="RefSeq" id="WP_077812194.1">
    <property type="nucleotide sequence ID" value="NZ_CP014692.1"/>
</dbReference>
<dbReference type="CDD" id="cd00207">
    <property type="entry name" value="fer2"/>
    <property type="match status" value="1"/>
</dbReference>
<feature type="domain" description="FAD-binding FR-type" evidence="11">
    <location>
        <begin position="19"/>
        <end position="127"/>
    </location>
</feature>
<evidence type="ECO:0000256" key="7">
    <source>
        <dbReference type="ARBA" id="ARBA00023004"/>
    </source>
</evidence>
<keyword evidence="5" id="KW-0274">FAD</keyword>
<evidence type="ECO:0000256" key="2">
    <source>
        <dbReference type="ARBA" id="ARBA00022630"/>
    </source>
</evidence>
<comment type="similarity">
    <text evidence="9">In the N-terminal section; belongs to the FAD-binding oxidoreductase type 6 family.</text>
</comment>
<keyword evidence="4" id="KW-0479">Metal-binding</keyword>
<evidence type="ECO:0000313" key="12">
    <source>
        <dbReference type="EMBL" id="AQS84152.1"/>
    </source>
</evidence>
<dbReference type="eggNOG" id="COG1018">
    <property type="taxonomic scope" value="Bacteria"/>
</dbReference>
<dbReference type="KEGG" id="aace:A0U92_04500"/>
<dbReference type="InterPro" id="IPR036010">
    <property type="entry name" value="2Fe-2S_ferredoxin-like_sf"/>
</dbReference>
<dbReference type="Gene3D" id="3.40.50.80">
    <property type="entry name" value="Nucleotide-binding domain of ferredoxin-NADP reductase (FNR) module"/>
    <property type="match status" value="1"/>
</dbReference>
<evidence type="ECO:0000256" key="5">
    <source>
        <dbReference type="ARBA" id="ARBA00022827"/>
    </source>
</evidence>
<dbReference type="SUPFAM" id="SSF63380">
    <property type="entry name" value="Riboflavin synthase domain-like"/>
    <property type="match status" value="1"/>
</dbReference>
<keyword evidence="2" id="KW-0285">Flavoprotein</keyword>
<dbReference type="Pfam" id="PF00970">
    <property type="entry name" value="FAD_binding_6"/>
    <property type="match status" value="1"/>
</dbReference>
<keyword evidence="13" id="KW-1185">Reference proteome</keyword>
<name>A0A1U9KEE1_ACEAC</name>
<evidence type="ECO:0000256" key="8">
    <source>
        <dbReference type="ARBA" id="ARBA00023014"/>
    </source>
</evidence>
<dbReference type="InterPro" id="IPR001433">
    <property type="entry name" value="OxRdtase_FAD/NAD-bd"/>
</dbReference>
<dbReference type="InterPro" id="IPR050415">
    <property type="entry name" value="MRET"/>
</dbReference>